<dbReference type="CDD" id="cd00027">
    <property type="entry name" value="BRCT"/>
    <property type="match status" value="1"/>
</dbReference>
<reference evidence="8" key="1">
    <citation type="journal article" date="2019" name="Int. J. Syst. Evol. Microbiol.">
        <title>The Global Catalogue of Microorganisms (GCM) 10K type strain sequencing project: providing services to taxonomists for standard genome sequencing and annotation.</title>
        <authorList>
            <consortium name="The Broad Institute Genomics Platform"/>
            <consortium name="The Broad Institute Genome Sequencing Center for Infectious Disease"/>
            <person name="Wu L."/>
            <person name="Ma J."/>
        </authorList>
    </citation>
    <scope>NUCLEOTIDE SEQUENCE [LARGE SCALE GENOMIC DNA]</scope>
    <source>
        <strain evidence="8">JCM 15672</strain>
    </source>
</reference>
<feature type="domain" description="Exonuclease" evidence="6">
    <location>
        <begin position="54"/>
        <end position="219"/>
    </location>
</feature>
<sequence>MSFFDRLFGRADRRKSAPSHPSAGELLQQAEARPQQGGDTLEQASVTAHQAVPSFAVIDVETTGLSPKAGRVLELAVVRVDARGAIIDEWTSRFNPEGPVGATHIHGITDADVADAPLFHEVAGSIVDRLGGLPVAAHNAKFDLAFLRSEFTLAGWDMPWLPSFCTLHGSYHYLPDMHRRRLADCCWATGVALSDAHSALGDARATAGLLRYYLDRAAARDVHGDLVGIFEQARAVSWPDGPVRAPRSRPASAQPTTPSTRTGAPRPAQPPLLEQLTGLSLLEVLDEGAPEGTMTYLEALLEALEDGEVSEDEAVVLNDYAAIYQLDVADIQSANRAFVLALAHRAVDDGHVSRDERAQLNAVAELLDVDQNSVLDIVKHADEARAARLGQGLQPLSVDWSHGEPLRVGDKVAFTGCDDAVRDRLERRAGELGIRVMGNVSRFTAMLVTDGSFTGGKLKRALELSTRIVDPSTFEMLLNHVQPALATPPAATDVERAEAPAPSPQDREVAPSAVVATTAAYSGPPPAVIRQWALENGYSVGVRGRLPREVLEAFNAAGSASG</sequence>
<evidence type="ECO:0000256" key="5">
    <source>
        <dbReference type="SAM" id="MobiDB-lite"/>
    </source>
</evidence>
<evidence type="ECO:0000256" key="3">
    <source>
        <dbReference type="ARBA" id="ARBA00022839"/>
    </source>
</evidence>
<keyword evidence="1" id="KW-0540">Nuclease</keyword>
<feature type="compositionally biased region" description="Polar residues" evidence="5">
    <location>
        <begin position="251"/>
        <end position="262"/>
    </location>
</feature>
<dbReference type="PANTHER" id="PTHR30231">
    <property type="entry name" value="DNA POLYMERASE III SUBUNIT EPSILON"/>
    <property type="match status" value="1"/>
</dbReference>
<protein>
    <recommendedName>
        <fullName evidence="6">Exonuclease domain-containing protein</fullName>
    </recommendedName>
</protein>
<dbReference type="Proteomes" id="UP001501196">
    <property type="component" value="Unassembled WGS sequence"/>
</dbReference>
<dbReference type="RefSeq" id="WP_344372789.1">
    <property type="nucleotide sequence ID" value="NZ_BAAAPW010000002.1"/>
</dbReference>
<dbReference type="EMBL" id="BAAAPW010000002">
    <property type="protein sequence ID" value="GAA2035883.1"/>
    <property type="molecule type" value="Genomic_DNA"/>
</dbReference>
<dbReference type="InterPro" id="IPR036397">
    <property type="entry name" value="RNaseH_sf"/>
</dbReference>
<evidence type="ECO:0000256" key="4">
    <source>
        <dbReference type="ARBA" id="ARBA00023125"/>
    </source>
</evidence>
<dbReference type="InterPro" id="IPR012337">
    <property type="entry name" value="RNaseH-like_sf"/>
</dbReference>
<dbReference type="Gene3D" id="3.40.50.10190">
    <property type="entry name" value="BRCT domain"/>
    <property type="match status" value="1"/>
</dbReference>
<dbReference type="InterPro" id="IPR036420">
    <property type="entry name" value="BRCT_dom_sf"/>
</dbReference>
<keyword evidence="3" id="KW-0269">Exonuclease</keyword>
<dbReference type="InterPro" id="IPR036625">
    <property type="entry name" value="E3-bd_dom_sf"/>
</dbReference>
<dbReference type="Pfam" id="PF00929">
    <property type="entry name" value="RNase_T"/>
    <property type="match status" value="1"/>
</dbReference>
<name>A0ABP5G0C8_9MICO</name>
<comment type="caution">
    <text evidence="7">The sequence shown here is derived from an EMBL/GenBank/DDBJ whole genome shotgun (WGS) entry which is preliminary data.</text>
</comment>
<dbReference type="InterPro" id="IPR013520">
    <property type="entry name" value="Ribonucl_H"/>
</dbReference>
<dbReference type="CDD" id="cd06127">
    <property type="entry name" value="DEDDh"/>
    <property type="match status" value="1"/>
</dbReference>
<evidence type="ECO:0000256" key="2">
    <source>
        <dbReference type="ARBA" id="ARBA00022801"/>
    </source>
</evidence>
<accession>A0ABP5G0C8</accession>
<dbReference type="SUPFAM" id="SSF52113">
    <property type="entry name" value="BRCT domain"/>
    <property type="match status" value="1"/>
</dbReference>
<organism evidence="7 8">
    <name type="scientific">Agromyces tropicus</name>
    <dbReference type="NCBI Taxonomy" id="555371"/>
    <lineage>
        <taxon>Bacteria</taxon>
        <taxon>Bacillati</taxon>
        <taxon>Actinomycetota</taxon>
        <taxon>Actinomycetes</taxon>
        <taxon>Micrococcales</taxon>
        <taxon>Microbacteriaceae</taxon>
        <taxon>Agromyces</taxon>
    </lineage>
</organism>
<feature type="region of interest" description="Disordered" evidence="5">
    <location>
        <begin position="492"/>
        <end position="512"/>
    </location>
</feature>
<feature type="region of interest" description="Disordered" evidence="5">
    <location>
        <begin position="1"/>
        <end position="23"/>
    </location>
</feature>
<dbReference type="Gene3D" id="4.10.320.10">
    <property type="entry name" value="E3-binding domain"/>
    <property type="match status" value="1"/>
</dbReference>
<feature type="region of interest" description="Disordered" evidence="5">
    <location>
        <begin position="240"/>
        <end position="270"/>
    </location>
</feature>
<keyword evidence="2" id="KW-0378">Hydrolase</keyword>
<dbReference type="SMART" id="SM00479">
    <property type="entry name" value="EXOIII"/>
    <property type="match status" value="1"/>
</dbReference>
<evidence type="ECO:0000256" key="1">
    <source>
        <dbReference type="ARBA" id="ARBA00022722"/>
    </source>
</evidence>
<evidence type="ECO:0000313" key="8">
    <source>
        <dbReference type="Proteomes" id="UP001501196"/>
    </source>
</evidence>
<dbReference type="Gene3D" id="3.30.420.10">
    <property type="entry name" value="Ribonuclease H-like superfamily/Ribonuclease H"/>
    <property type="match status" value="1"/>
</dbReference>
<evidence type="ECO:0000259" key="6">
    <source>
        <dbReference type="SMART" id="SM00479"/>
    </source>
</evidence>
<dbReference type="Pfam" id="PF23359">
    <property type="entry name" value="Lsr2_DNA-bd"/>
    <property type="match status" value="1"/>
</dbReference>
<dbReference type="PANTHER" id="PTHR30231:SF4">
    <property type="entry name" value="PROTEIN NEN2"/>
    <property type="match status" value="1"/>
</dbReference>
<gene>
    <name evidence="7" type="ORF">GCM10009819_20510</name>
</gene>
<keyword evidence="8" id="KW-1185">Reference proteome</keyword>
<dbReference type="InterPro" id="IPR055370">
    <property type="entry name" value="Lsr2_DNA-bd"/>
</dbReference>
<dbReference type="SUPFAM" id="SSF53098">
    <property type="entry name" value="Ribonuclease H-like"/>
    <property type="match status" value="1"/>
</dbReference>
<proteinExistence type="predicted"/>
<evidence type="ECO:0000313" key="7">
    <source>
        <dbReference type="EMBL" id="GAA2035883.1"/>
    </source>
</evidence>
<keyword evidence="4" id="KW-0238">DNA-binding</keyword>